<gene>
    <name evidence="10 12" type="primary">mshC</name>
    <name evidence="12" type="ORF">FQ377_04890</name>
</gene>
<feature type="short sequence motif" description="'KMSKS' region" evidence="10">
    <location>
        <begin position="302"/>
        <end position="306"/>
    </location>
</feature>
<keyword evidence="4 10" id="KW-0436">Ligase</keyword>
<dbReference type="GO" id="GO:0005524">
    <property type="term" value="F:ATP binding"/>
    <property type="evidence" value="ECO:0007669"/>
    <property type="project" value="UniProtKB-KW"/>
</dbReference>
<dbReference type="PRINTS" id="PR00983">
    <property type="entry name" value="TRNASYNTHCYS"/>
</dbReference>
<evidence type="ECO:0000256" key="5">
    <source>
        <dbReference type="ARBA" id="ARBA00022723"/>
    </source>
</evidence>
<dbReference type="AlphaFoldDB" id="A0A5D0XS17"/>
<comment type="function">
    <text evidence="1 10">Catalyzes the ATP-dependent condensation of GlcN-Ins and L-cysteine to form L-Cys-GlcN-Ins.</text>
</comment>
<dbReference type="GO" id="GO:0005829">
    <property type="term" value="C:cytosol"/>
    <property type="evidence" value="ECO:0007669"/>
    <property type="project" value="TreeGrafter"/>
</dbReference>
<evidence type="ECO:0000256" key="9">
    <source>
        <dbReference type="ARBA" id="ARBA00048350"/>
    </source>
</evidence>
<feature type="binding site" evidence="10">
    <location>
        <position position="270"/>
    </location>
    <ligand>
        <name>Zn(2+)</name>
        <dbReference type="ChEBI" id="CHEBI:29105"/>
    </ligand>
</feature>
<feature type="binding site" evidence="10">
    <location>
        <begin position="43"/>
        <end position="46"/>
    </location>
    <ligand>
        <name>L-cysteinyl-5'-AMP</name>
        <dbReference type="ChEBI" id="CHEBI:144924"/>
    </ligand>
</feature>
<keyword evidence="13" id="KW-1185">Reference proteome</keyword>
<evidence type="ECO:0000256" key="7">
    <source>
        <dbReference type="ARBA" id="ARBA00022833"/>
    </source>
</evidence>
<dbReference type="GO" id="GO:0010125">
    <property type="term" value="P:mycothiol biosynthetic process"/>
    <property type="evidence" value="ECO:0007669"/>
    <property type="project" value="UniProtKB-UniRule"/>
</dbReference>
<evidence type="ECO:0000256" key="2">
    <source>
        <dbReference type="ARBA" id="ARBA00007723"/>
    </source>
</evidence>
<dbReference type="GO" id="GO:0004817">
    <property type="term" value="F:cysteine-tRNA ligase activity"/>
    <property type="evidence" value="ECO:0007669"/>
    <property type="project" value="TreeGrafter"/>
</dbReference>
<dbReference type="EC" id="6.3.1.13" evidence="10"/>
<evidence type="ECO:0000313" key="13">
    <source>
        <dbReference type="Proteomes" id="UP000323410"/>
    </source>
</evidence>
<dbReference type="InterPro" id="IPR032678">
    <property type="entry name" value="tRNA-synt_1_cat_dom"/>
</dbReference>
<proteinExistence type="inferred from homology"/>
<comment type="catalytic activity">
    <reaction evidence="9 10">
        <text>1D-myo-inositol 2-amino-2-deoxy-alpha-D-glucopyranoside + L-cysteine + ATP = 1D-myo-inositol 2-(L-cysteinylamino)-2-deoxy-alpha-D-glucopyranoside + AMP + diphosphate + H(+)</text>
        <dbReference type="Rhea" id="RHEA:26176"/>
        <dbReference type="ChEBI" id="CHEBI:15378"/>
        <dbReference type="ChEBI" id="CHEBI:30616"/>
        <dbReference type="ChEBI" id="CHEBI:33019"/>
        <dbReference type="ChEBI" id="CHEBI:35235"/>
        <dbReference type="ChEBI" id="CHEBI:58886"/>
        <dbReference type="ChEBI" id="CHEBI:58887"/>
        <dbReference type="ChEBI" id="CHEBI:456215"/>
        <dbReference type="EC" id="6.3.1.13"/>
    </reaction>
</comment>
<evidence type="ECO:0000313" key="12">
    <source>
        <dbReference type="EMBL" id="TYC99327.1"/>
    </source>
</evidence>
<feature type="domain" description="tRNA synthetases class I catalytic" evidence="11">
    <location>
        <begin position="37"/>
        <end position="348"/>
    </location>
</feature>
<dbReference type="Pfam" id="PF01406">
    <property type="entry name" value="tRNA-synt_1e"/>
    <property type="match status" value="1"/>
</dbReference>
<organism evidence="12 13">
    <name type="scientific">Arthrobacter echini</name>
    <dbReference type="NCBI Taxonomy" id="1529066"/>
    <lineage>
        <taxon>Bacteria</taxon>
        <taxon>Bacillati</taxon>
        <taxon>Actinomycetota</taxon>
        <taxon>Actinomycetes</taxon>
        <taxon>Micrococcales</taxon>
        <taxon>Micrococcaceae</taxon>
        <taxon>Arthrobacter</taxon>
    </lineage>
</organism>
<dbReference type="GO" id="GO:0035446">
    <property type="term" value="F:cysteine-glucosaminylinositol ligase activity"/>
    <property type="evidence" value="ECO:0007669"/>
    <property type="project" value="UniProtKB-UniRule"/>
</dbReference>
<evidence type="ECO:0000256" key="8">
    <source>
        <dbReference type="ARBA" id="ARBA00022840"/>
    </source>
</evidence>
<dbReference type="Gene3D" id="3.40.50.620">
    <property type="entry name" value="HUPs"/>
    <property type="match status" value="1"/>
</dbReference>
<keyword evidence="6 10" id="KW-0547">Nucleotide-binding</keyword>
<feature type="binding site" evidence="10">
    <location>
        <begin position="81"/>
        <end position="83"/>
    </location>
    <ligand>
        <name>L-cysteinyl-5'-AMP</name>
        <dbReference type="ChEBI" id="CHEBI:144924"/>
    </ligand>
</feature>
<evidence type="ECO:0000256" key="1">
    <source>
        <dbReference type="ARBA" id="ARBA00003679"/>
    </source>
</evidence>
<feature type="short sequence motif" description="'HIGH' region" evidence="10">
    <location>
        <begin position="45"/>
        <end position="55"/>
    </location>
</feature>
<dbReference type="RefSeq" id="WP_148600150.1">
    <property type="nucleotide sequence ID" value="NZ_VSLD01000002.1"/>
</dbReference>
<dbReference type="Proteomes" id="UP000323410">
    <property type="component" value="Unassembled WGS sequence"/>
</dbReference>
<comment type="caution">
    <text evidence="12">The sequence shown here is derived from an EMBL/GenBank/DDBJ whole genome shotgun (WGS) entry which is preliminary data.</text>
</comment>
<feature type="binding site" evidence="10">
    <location>
        <position position="58"/>
    </location>
    <ligand>
        <name>L-cysteinyl-5'-AMP</name>
        <dbReference type="ChEBI" id="CHEBI:144924"/>
    </ligand>
</feature>
<dbReference type="NCBIfam" id="TIGR03447">
    <property type="entry name" value="mycothiol_MshC"/>
    <property type="match status" value="1"/>
</dbReference>
<dbReference type="PANTHER" id="PTHR10890:SF3">
    <property type="entry name" value="CYSTEINE--TRNA LIGASE, CYTOPLASMIC"/>
    <property type="match status" value="1"/>
</dbReference>
<dbReference type="Gene3D" id="1.20.120.640">
    <property type="entry name" value="Anticodon-binding domain of a subclass of class I aminoacyl-tRNA synthetases"/>
    <property type="match status" value="1"/>
</dbReference>
<dbReference type="EMBL" id="VSLD01000002">
    <property type="protein sequence ID" value="TYC99327.1"/>
    <property type="molecule type" value="Genomic_DNA"/>
</dbReference>
<dbReference type="PANTHER" id="PTHR10890">
    <property type="entry name" value="CYSTEINYL-TRNA SYNTHETASE"/>
    <property type="match status" value="1"/>
</dbReference>
<comment type="subunit">
    <text evidence="3 10">Monomer.</text>
</comment>
<name>A0A5D0XS17_9MICC</name>
<evidence type="ECO:0000256" key="10">
    <source>
        <dbReference type="HAMAP-Rule" id="MF_01697"/>
    </source>
</evidence>
<feature type="binding site" evidence="10">
    <location>
        <position position="245"/>
    </location>
    <ligand>
        <name>Zn(2+)</name>
        <dbReference type="ChEBI" id="CHEBI:29105"/>
    </ligand>
</feature>
<dbReference type="InterPro" id="IPR017812">
    <property type="entry name" value="Mycothiol_ligase_MshC"/>
</dbReference>
<dbReference type="InterPro" id="IPR014729">
    <property type="entry name" value="Rossmann-like_a/b/a_fold"/>
</dbReference>
<reference evidence="12 13" key="1">
    <citation type="submission" date="2019-08" db="EMBL/GenBank/DDBJ databases">
        <title>Genone of Arthrobacter echini P9.</title>
        <authorList>
            <person name="Bowman J.P."/>
        </authorList>
    </citation>
    <scope>NUCLEOTIDE SEQUENCE [LARGE SCALE GENOMIC DNA]</scope>
    <source>
        <strain evidence="12 13">P9</strain>
    </source>
</reference>
<evidence type="ECO:0000256" key="4">
    <source>
        <dbReference type="ARBA" id="ARBA00022598"/>
    </source>
</evidence>
<feature type="binding site" evidence="10">
    <location>
        <begin position="263"/>
        <end position="265"/>
    </location>
    <ligand>
        <name>L-cysteinyl-5'-AMP</name>
        <dbReference type="ChEBI" id="CHEBI:144924"/>
    </ligand>
</feature>
<protein>
    <recommendedName>
        <fullName evidence="10">L-cysteine:1D-myo-inositol 2-amino-2-deoxy-alpha-D-glucopyranoside ligase</fullName>
        <shortName evidence="10">L-Cys:GlcN-Ins ligase</shortName>
        <ecNumber evidence="10">6.3.1.13</ecNumber>
    </recommendedName>
    <alternativeName>
        <fullName evidence="10">Mycothiol ligase</fullName>
        <shortName evidence="10">MSH ligase</shortName>
    </alternativeName>
</protein>
<sequence>MIAWNSTPVPDLDGTQSDLKLFDTARQELVPLPVRNERSLYVCGITPYDATHLGHASTYVAFDLLNRTWRDTGSRVSYVQNVTDVDDPLLTRATATGVAWQDLAAEQTELFREDMEALNVLPPDHYIGAVESIEWIVPVVEDLVDRGLAYAVPGGDGEPDGDIYFSLDAVSSLGEGDTARWFLGQVSHLDAETMLELSAERGGDPARPHKRNALDPLLWRAARPGEPSWQGGRLGQGRPGWHIECAVIARRFLPAPFTVQGGGSDLIFPHHEMSASHAWAAGGEPLAEHYAHAGMVGYDGAKMSKSLGNLVLVSQLRRSGTDPAAIRLAILAHHYRSDWSWTGSVLPTAEARLAAWRTAADLATEDDVVLVSDRVRGHLANDLDAPSALEAVDAWAVSTTDRTSSTDPVTGRPPASVRRRLVDVVDALLGVRLDRA</sequence>
<dbReference type="OrthoDB" id="9815130at2"/>
<dbReference type="GO" id="GO:0006423">
    <property type="term" value="P:cysteinyl-tRNA aminoacylation"/>
    <property type="evidence" value="ECO:0007669"/>
    <property type="project" value="TreeGrafter"/>
</dbReference>
<keyword evidence="5 10" id="KW-0479">Metal-binding</keyword>
<feature type="short sequence motif" description="'ERGGDP' region" evidence="10">
    <location>
        <begin position="200"/>
        <end position="205"/>
    </location>
</feature>
<dbReference type="HAMAP" id="MF_01697">
    <property type="entry name" value="MshC"/>
    <property type="match status" value="1"/>
</dbReference>
<dbReference type="SUPFAM" id="SSF52374">
    <property type="entry name" value="Nucleotidylyl transferase"/>
    <property type="match status" value="1"/>
</dbReference>
<comment type="cofactor">
    <cofactor evidence="10">
        <name>Zn(2+)</name>
        <dbReference type="ChEBI" id="CHEBI:29105"/>
    </cofactor>
    <text evidence="10">Binds 1 zinc ion per subunit.</text>
</comment>
<accession>A0A5D0XS17</accession>
<evidence type="ECO:0000256" key="3">
    <source>
        <dbReference type="ARBA" id="ARBA00011245"/>
    </source>
</evidence>
<feature type="binding site" evidence="10">
    <location>
        <position position="43"/>
    </location>
    <ligand>
        <name>Zn(2+)</name>
        <dbReference type="ChEBI" id="CHEBI:29105"/>
    </ligand>
</feature>
<comment type="similarity">
    <text evidence="2 10">Belongs to the class-I aminoacyl-tRNA synthetase family. MshC subfamily.</text>
</comment>
<keyword evidence="7 10" id="KW-0862">Zinc</keyword>
<evidence type="ECO:0000256" key="6">
    <source>
        <dbReference type="ARBA" id="ARBA00022741"/>
    </source>
</evidence>
<keyword evidence="8 10" id="KW-0067">ATP-binding</keyword>
<feature type="binding site" evidence="10">
    <location>
        <position position="296"/>
    </location>
    <ligand>
        <name>L-cysteinyl-5'-AMP</name>
        <dbReference type="ChEBI" id="CHEBI:144924"/>
    </ligand>
</feature>
<evidence type="ECO:0000259" key="11">
    <source>
        <dbReference type="Pfam" id="PF01406"/>
    </source>
</evidence>
<dbReference type="InterPro" id="IPR024909">
    <property type="entry name" value="Cys-tRNA/MSH_ligase"/>
</dbReference>
<feature type="binding site" evidence="10">
    <location>
        <position position="241"/>
    </location>
    <ligand>
        <name>L-cysteinyl-5'-AMP</name>
        <dbReference type="ChEBI" id="CHEBI:144924"/>
    </ligand>
</feature>
<dbReference type="GO" id="GO:0008270">
    <property type="term" value="F:zinc ion binding"/>
    <property type="evidence" value="ECO:0007669"/>
    <property type="project" value="UniProtKB-UniRule"/>
</dbReference>